<evidence type="ECO:0000256" key="2">
    <source>
        <dbReference type="ARBA" id="ARBA00005695"/>
    </source>
</evidence>
<evidence type="ECO:0000259" key="4">
    <source>
        <dbReference type="Pfam" id="PF00496"/>
    </source>
</evidence>
<feature type="signal peptide" evidence="3">
    <location>
        <begin position="1"/>
        <end position="22"/>
    </location>
</feature>
<evidence type="ECO:0000313" key="5">
    <source>
        <dbReference type="EMBL" id="MBT1157220.1"/>
    </source>
</evidence>
<organism evidence="5 6">
    <name type="scientific">Aminobacter anthyllidis</name>
    <dbReference type="NCBI Taxonomy" id="1035067"/>
    <lineage>
        <taxon>Bacteria</taxon>
        <taxon>Pseudomonadati</taxon>
        <taxon>Pseudomonadota</taxon>
        <taxon>Alphaproteobacteria</taxon>
        <taxon>Hyphomicrobiales</taxon>
        <taxon>Phyllobacteriaceae</taxon>
        <taxon>Aminobacter</taxon>
    </lineage>
</organism>
<accession>A0A9X1ACC0</accession>
<dbReference type="PIRSF" id="PIRSF002741">
    <property type="entry name" value="MppA"/>
    <property type="match status" value="1"/>
</dbReference>
<dbReference type="GO" id="GO:1904680">
    <property type="term" value="F:peptide transmembrane transporter activity"/>
    <property type="evidence" value="ECO:0007669"/>
    <property type="project" value="TreeGrafter"/>
</dbReference>
<dbReference type="Pfam" id="PF00496">
    <property type="entry name" value="SBP_bac_5"/>
    <property type="match status" value="1"/>
</dbReference>
<comment type="similarity">
    <text evidence="2">Belongs to the bacterial solute-binding protein 5 family.</text>
</comment>
<dbReference type="InterPro" id="IPR030678">
    <property type="entry name" value="Peptide/Ni-bd"/>
</dbReference>
<dbReference type="Gene3D" id="3.90.76.10">
    <property type="entry name" value="Dipeptide-binding Protein, Domain 1"/>
    <property type="match status" value="1"/>
</dbReference>
<keyword evidence="6" id="KW-1185">Reference proteome</keyword>
<dbReference type="InterPro" id="IPR000914">
    <property type="entry name" value="SBP_5_dom"/>
</dbReference>
<feature type="chain" id="PRO_5040918458" evidence="3">
    <location>
        <begin position="23"/>
        <end position="528"/>
    </location>
</feature>
<evidence type="ECO:0000256" key="1">
    <source>
        <dbReference type="ARBA" id="ARBA00004418"/>
    </source>
</evidence>
<reference evidence="5" key="2">
    <citation type="submission" date="2021-03" db="EMBL/GenBank/DDBJ databases">
        <authorList>
            <person name="Artuso I."/>
            <person name="Turrini P."/>
            <person name="Pirolo M."/>
            <person name="Lugli G.A."/>
            <person name="Ventura M."/>
            <person name="Visca P."/>
        </authorList>
    </citation>
    <scope>NUCLEOTIDE SEQUENCE</scope>
    <source>
        <strain evidence="5">LMG 26462</strain>
    </source>
</reference>
<dbReference type="AlphaFoldDB" id="A0A9X1ACC0"/>
<dbReference type="PANTHER" id="PTHR30290:SF34">
    <property type="entry name" value="ABC TRANSPORTER, PERIPLASMIC OLIGO-PEPTIDE BINDING PROTEIN, PUTATIVE-RELATED"/>
    <property type="match status" value="1"/>
</dbReference>
<protein>
    <submittedName>
        <fullName evidence="5">ABC transporter substrate-binding protein</fullName>
    </submittedName>
</protein>
<dbReference type="Gene3D" id="3.40.190.10">
    <property type="entry name" value="Periplasmic binding protein-like II"/>
    <property type="match status" value="1"/>
</dbReference>
<dbReference type="GO" id="GO:0043190">
    <property type="term" value="C:ATP-binding cassette (ABC) transporter complex"/>
    <property type="evidence" value="ECO:0007669"/>
    <property type="project" value="InterPro"/>
</dbReference>
<reference evidence="5" key="1">
    <citation type="journal article" date="2021" name="Microorganisms">
        <title>Phylogenomic Reconstruction and Metabolic Potential of the Genus Aminobacter.</title>
        <authorList>
            <person name="Artuso I."/>
            <person name="Turrini P."/>
            <person name="Pirolo M."/>
            <person name="Lugli G.A."/>
            <person name="Ventura M."/>
            <person name="Visca P."/>
        </authorList>
    </citation>
    <scope>NUCLEOTIDE SEQUENCE</scope>
    <source>
        <strain evidence="5">LMG 26462</strain>
    </source>
</reference>
<dbReference type="GO" id="GO:0015833">
    <property type="term" value="P:peptide transport"/>
    <property type="evidence" value="ECO:0007669"/>
    <property type="project" value="TreeGrafter"/>
</dbReference>
<dbReference type="EMBL" id="JAFLWW010000004">
    <property type="protein sequence ID" value="MBT1157220.1"/>
    <property type="molecule type" value="Genomic_DNA"/>
</dbReference>
<feature type="domain" description="Solute-binding protein family 5" evidence="4">
    <location>
        <begin position="73"/>
        <end position="440"/>
    </location>
</feature>
<gene>
    <name evidence="5" type="ORF">J1C56_16610</name>
</gene>
<keyword evidence="3" id="KW-0732">Signal</keyword>
<evidence type="ECO:0000313" key="6">
    <source>
        <dbReference type="Proteomes" id="UP001138921"/>
    </source>
</evidence>
<dbReference type="RefSeq" id="WP_214391153.1">
    <property type="nucleotide sequence ID" value="NZ_JAFLWW010000004.1"/>
</dbReference>
<dbReference type="Proteomes" id="UP001138921">
    <property type="component" value="Unassembled WGS sequence"/>
</dbReference>
<comment type="caution">
    <text evidence="5">The sequence shown here is derived from an EMBL/GenBank/DDBJ whole genome shotgun (WGS) entry which is preliminary data.</text>
</comment>
<sequence length="528" mass="58842">MKLRFLHGAALSALLLTSTAYAETPGNTLVVAKAIDDIISLDPASNYEHSGTETINNVYEQLMQFEPEDVTKLVGGAVESWTVSEDGKTFELKLRPGQVFHSGNAMTSNDVVFSLQRMVKMNKAPAFAVTQFGWTADNIEKLVVARDPMRVDLTITTDLAPSLVISILANNITSVLDEKLVLEHVTANDMGAGWLRNNSAGSGPFVLKSWKPNESLVLEANPNFRLGAPKVQRVLIRHVAEPASQRLLLERGDIDVARALTPDLMQGVAGNPDIAIQDSVEASVQYLAVNEKFEPFKKPEVRKALNYLVDYQGMVDTFLKGQWTVHQSFWPKGFDAELDGTPYKLDVEKAKELLAKGGYPDGFTVKLNVRNSSPYLEMAQSIQNTMSLANIKVEINPSDVKQLVTAYRGRQHELSQNAWIPDYRDPQSHAYAFTYNPDNSDDAPNKTAAWRNAWEIPQDVKDLAAAAVKERDTTKRMQIYVDLQKKLQEDSPYVFMFQGMTRIAERKNVQSIAIDPANGVLYYRLTTK</sequence>
<name>A0A9X1ACC0_9HYPH</name>
<dbReference type="SUPFAM" id="SSF53850">
    <property type="entry name" value="Periplasmic binding protein-like II"/>
    <property type="match status" value="1"/>
</dbReference>
<dbReference type="CDD" id="cd08512">
    <property type="entry name" value="PBP2_NikA_DppA_OppA_like_7"/>
    <property type="match status" value="1"/>
</dbReference>
<evidence type="ECO:0000256" key="3">
    <source>
        <dbReference type="SAM" id="SignalP"/>
    </source>
</evidence>
<comment type="subcellular location">
    <subcellularLocation>
        <location evidence="1">Periplasm</location>
    </subcellularLocation>
</comment>
<dbReference type="InterPro" id="IPR039424">
    <property type="entry name" value="SBP_5"/>
</dbReference>
<dbReference type="GO" id="GO:0030288">
    <property type="term" value="C:outer membrane-bounded periplasmic space"/>
    <property type="evidence" value="ECO:0007669"/>
    <property type="project" value="UniProtKB-ARBA"/>
</dbReference>
<dbReference type="PANTHER" id="PTHR30290">
    <property type="entry name" value="PERIPLASMIC BINDING COMPONENT OF ABC TRANSPORTER"/>
    <property type="match status" value="1"/>
</dbReference>
<proteinExistence type="inferred from homology"/>
<dbReference type="Gene3D" id="3.10.105.10">
    <property type="entry name" value="Dipeptide-binding Protein, Domain 3"/>
    <property type="match status" value="1"/>
</dbReference>